<feature type="compositionally biased region" description="Low complexity" evidence="1">
    <location>
        <begin position="1475"/>
        <end position="1503"/>
    </location>
</feature>
<feature type="compositionally biased region" description="Low complexity" evidence="1">
    <location>
        <begin position="1915"/>
        <end position="1926"/>
    </location>
</feature>
<evidence type="ECO:0000256" key="1">
    <source>
        <dbReference type="SAM" id="MobiDB-lite"/>
    </source>
</evidence>
<feature type="compositionally biased region" description="Polar residues" evidence="1">
    <location>
        <begin position="516"/>
        <end position="525"/>
    </location>
</feature>
<evidence type="ECO:0000313" key="3">
    <source>
        <dbReference type="Proteomes" id="UP001314263"/>
    </source>
</evidence>
<protein>
    <submittedName>
        <fullName evidence="2">Uncharacterized protein</fullName>
    </submittedName>
</protein>
<proteinExistence type="predicted"/>
<gene>
    <name evidence="2" type="ORF">CVIRNUC_001038</name>
</gene>
<keyword evidence="3" id="KW-1185">Reference proteome</keyword>
<feature type="compositionally biased region" description="Low complexity" evidence="1">
    <location>
        <begin position="431"/>
        <end position="443"/>
    </location>
</feature>
<evidence type="ECO:0000313" key="2">
    <source>
        <dbReference type="EMBL" id="CAK0738405.1"/>
    </source>
</evidence>
<feature type="compositionally biased region" description="Low complexity" evidence="1">
    <location>
        <begin position="1971"/>
        <end position="1983"/>
    </location>
</feature>
<dbReference type="SUPFAM" id="SSF48371">
    <property type="entry name" value="ARM repeat"/>
    <property type="match status" value="1"/>
</dbReference>
<feature type="compositionally biased region" description="Low complexity" evidence="1">
    <location>
        <begin position="1584"/>
        <end position="1606"/>
    </location>
</feature>
<sequence>MAESHADLDQLPERTCPEGAGGEEADLHNHVPDNIFRMAERPGPLRDALEARAAASKYSVQTIFSRLLAHCFIRFSRENVDLAAALLTLACLGEGKEVSWAHEPHLRSLLGRHSIREACRYIPAGVSAEKLAEIERWRCDSRTAACACLLLLCATRETLAQGAEALQLAKALTEVCAALGRHSGQDIMAWGCDLDPGNLGAHMSALAGGTPHAASALEKLGAAGTQGEEERAGMSSSLAALSLSGQDAMQTLSSLCKGAAADAPVPLFSAAASGAGPAVGETAPSGVLKSPAVISGSEKHGSEHAKSLVAAHPIDQSKVDQLMQKLDEQLQLLRQATPLLRQRAKQLTDTQAAEVREQLALVLDQQTDQFEESMTALRDSLPKLQLPVGDLDLSGLGWPTGLPSSSLDASSAPAGLGQVQTAPAMNGRGEAQPAQQSADSQATPQAVLPAFADGAEPFSAGLGMNNVFTKGVSEALKGVENGCCHLPCSDEHILSSLGLPPDPSFSRPRSERRNGSEGQALSTETSTLGLAAEGCTTAAAAGSSGELAAPCGNAAVSPAQAGRLPGSVGNPLPSRRAGPAARSHSRRSMREIGLGVVEEEGKVQATWAFIRAAVPLLKQAVGGKLEQSSQQVAPQLCCALARLCAQSTQGGRAFAAHIFKECAAHLAKLAKSEETRAAAGPALLLCQLVLSEQPAPSKARYPPVPPSSTLKISSVFVQLGVVDALRQRLSEAADQLKPSNACSRGAYFGSPDSEGIVAVACDALAIFALNPASHRSLHAAATFQSTLNLLNALHGIDKARLDLTETKELALELVRALAAHCPSVAESAALWGLPGLLVLSTYLKQGNDAALREAAAAALDAILRLHKIQAVKEVLAKGMRIRGLLDKYDAVRGENLRFFPELRHRVAKMLRVLAYDSGGAALPELLRPGKDGCVPWLVHELGNLSTHWCTRAELAAVLGSLARIPALSAAMARSRRSVAGKDIMLDPRAGIRKAGAMQPLMALLREVVENKTHALNNEIVVNALAGVVGVGITYIKDDEDIIPLLKVELLPQLLKMMDVKTMTGSEGQRKLTLGNATILAYCLRWAGFREEFVKRDGHVMATDLMLWCSNNEPVAPAPGKDDFHMETVCTLVNIIGNAARSSVKALEYVNKQGGLPVAARYLARAVALPPSNTSWYMGLSNGAAGLCDLQAIVVSNPKVAAAVAEICMVGLAATVQATKGPPKPDKARIDRLAYVVTSLSTLATYLKASAPKAIASALEQGTFQQLLDLKRTLHLSNATIGYLQAFVMSSRNPSKDAAAANASMCALLEEEAAEKERELREAAKRAKRRAKKANARLQRLQEEAGAMPAAGEPEIDTPDEGPSQAAQGEDSRETDEELPEQNGMSPEDVSGPEEGAEEPEILPESWEAMGGDAAGCGSAHEFVDAFSVSSEMGAALGGSPDSGSWTTVGIKKAPPSTAHTAAAAPAPAAERHRAPASPARAAQPGDASPSAPAAGQSRAGAPAQAVLRDHTVSMLKAQAGAPDRQPAGESNRPSAPEAENGSRGSSWSKAAVHGLPAKALVSPAALDANGAGELPPHAAWAGNRGTAARPGHAGPARAGAPLRRQGSPQLSSSLFSEPQTLSSRTGVHVHSESGHHSPVSSSRLSTAGAPESPMSAFEAPASLLGRLSSGAEQPILASMASPTPEQALGLPGNLSPAVPSPGSLFFATPGSLPALPLWSPATQHSTADSQHAGDWMKSAAALPPPAAAQAASLWGGSPLARPSTSLYSSSSIEVSAASHVPESRWQPSSGHNCVEQLAHIEQQPTFSGAATLPDLAADPWSQHAGPAGGHVFNPWSTGFGGLQPDQAQHSVSHGAVGGSVSGVQAVRGSSSMGQASNDAPPLRVVSQLNPAAGEYLGSGPVPMPAHGPGPGPGQGPAAAAPASSRAPPVPPSSNIWGAHGLFGAPPIVPQAPQPPHWDATSSGQQHQPQTSASPAGAASSSQWSLLGPLQQPMLATSGPLDWGQGASPPFSDAPLFLSSMMQQILPEEDIMQEHGVMPLHSSRGSQYGRPEHHTGVAAPPLPTPSAASRAYDSASGPATAAQRSAAPGIMMQMPPGYGQAAGSEWAGPGTTAPGARHATPQPQYHSHAGVQLPAPALEKRPSDLLHAVAQASQQARAQANNIQRYKPSGTPSAAIAHTGSQSQAARSPLQMQRREAFAAAAMTPGRPSERLHALNRPGNGSSGAQ</sequence>
<feature type="compositionally biased region" description="Pro residues" evidence="1">
    <location>
        <begin position="1901"/>
        <end position="1913"/>
    </location>
</feature>
<feature type="region of interest" description="Disordered" evidence="1">
    <location>
        <begin position="1893"/>
        <end position="1983"/>
    </location>
</feature>
<feature type="compositionally biased region" description="Acidic residues" evidence="1">
    <location>
        <begin position="1390"/>
        <end position="1401"/>
    </location>
</feature>
<feature type="region of interest" description="Disordered" evidence="1">
    <location>
        <begin position="1516"/>
        <end position="1549"/>
    </location>
</feature>
<dbReference type="Proteomes" id="UP001314263">
    <property type="component" value="Unassembled WGS sequence"/>
</dbReference>
<feature type="region of interest" description="Disordered" evidence="1">
    <location>
        <begin position="1"/>
        <end position="27"/>
    </location>
</feature>
<feature type="compositionally biased region" description="Low complexity" evidence="1">
    <location>
        <begin position="1636"/>
        <end position="1645"/>
    </location>
</feature>
<dbReference type="EMBL" id="CAUYUE010000002">
    <property type="protein sequence ID" value="CAK0738405.1"/>
    <property type="molecule type" value="Genomic_DNA"/>
</dbReference>
<feature type="region of interest" description="Disordered" evidence="1">
    <location>
        <begin position="498"/>
        <end position="525"/>
    </location>
</feature>
<feature type="region of interest" description="Disordered" evidence="1">
    <location>
        <begin position="274"/>
        <end position="305"/>
    </location>
</feature>
<feature type="region of interest" description="Disordered" evidence="1">
    <location>
        <begin position="404"/>
        <end position="443"/>
    </location>
</feature>
<feature type="region of interest" description="Disordered" evidence="1">
    <location>
        <begin position="2151"/>
        <end position="2225"/>
    </location>
</feature>
<feature type="compositionally biased region" description="Basic and acidic residues" evidence="1">
    <location>
        <begin position="1"/>
        <end position="16"/>
    </location>
</feature>
<comment type="caution">
    <text evidence="2">The sequence shown here is derived from an EMBL/GenBank/DDBJ whole genome shotgun (WGS) entry which is preliminary data.</text>
</comment>
<dbReference type="InterPro" id="IPR016024">
    <property type="entry name" value="ARM-type_fold"/>
</dbReference>
<reference evidence="2 3" key="1">
    <citation type="submission" date="2023-10" db="EMBL/GenBank/DDBJ databases">
        <authorList>
            <person name="Maclean D."/>
            <person name="Macfadyen A."/>
        </authorList>
    </citation>
    <scope>NUCLEOTIDE SEQUENCE [LARGE SCALE GENOMIC DNA]</scope>
</reference>
<feature type="region of interest" description="Disordered" evidence="1">
    <location>
        <begin position="1319"/>
        <end position="1402"/>
    </location>
</feature>
<feature type="region of interest" description="Disordered" evidence="1">
    <location>
        <begin position="2040"/>
        <end position="2083"/>
    </location>
</feature>
<feature type="region of interest" description="Disordered" evidence="1">
    <location>
        <begin position="1432"/>
        <end position="1503"/>
    </location>
</feature>
<feature type="compositionally biased region" description="Pro residues" evidence="1">
    <location>
        <begin position="1946"/>
        <end position="1955"/>
    </location>
</feature>
<feature type="compositionally biased region" description="Low complexity" evidence="1">
    <location>
        <begin position="1453"/>
        <end position="1468"/>
    </location>
</feature>
<accession>A0AAV1HS08</accession>
<feature type="compositionally biased region" description="Polar residues" evidence="1">
    <location>
        <begin position="1607"/>
        <end position="1625"/>
    </location>
</feature>
<feature type="compositionally biased region" description="Basic residues" evidence="1">
    <location>
        <begin position="1325"/>
        <end position="1334"/>
    </location>
</feature>
<feature type="compositionally biased region" description="Polar residues" evidence="1">
    <location>
        <begin position="1959"/>
        <end position="1970"/>
    </location>
</feature>
<name>A0AAV1HS08_9CHLO</name>
<feature type="region of interest" description="Disordered" evidence="1">
    <location>
        <begin position="562"/>
        <end position="588"/>
    </location>
</feature>
<feature type="region of interest" description="Disordered" evidence="1">
    <location>
        <begin position="2099"/>
        <end position="2127"/>
    </location>
</feature>
<feature type="compositionally biased region" description="Low complexity" evidence="1">
    <location>
        <begin position="1335"/>
        <end position="1352"/>
    </location>
</feature>
<organism evidence="2 3">
    <name type="scientific">Coccomyxa viridis</name>
    <dbReference type="NCBI Taxonomy" id="1274662"/>
    <lineage>
        <taxon>Eukaryota</taxon>
        <taxon>Viridiplantae</taxon>
        <taxon>Chlorophyta</taxon>
        <taxon>core chlorophytes</taxon>
        <taxon>Trebouxiophyceae</taxon>
        <taxon>Trebouxiophyceae incertae sedis</taxon>
        <taxon>Coccomyxaceae</taxon>
        <taxon>Coccomyxa</taxon>
    </lineage>
</organism>
<feature type="region of interest" description="Disordered" evidence="1">
    <location>
        <begin position="1577"/>
        <end position="1655"/>
    </location>
</feature>
<feature type="compositionally biased region" description="Low complexity" evidence="1">
    <location>
        <begin position="404"/>
        <end position="417"/>
    </location>
</feature>